<gene>
    <name evidence="6" type="ORF">SAMN05421877_105205</name>
</gene>
<reference evidence="7" key="1">
    <citation type="submission" date="2016-10" db="EMBL/GenBank/DDBJ databases">
        <authorList>
            <person name="Varghese N."/>
            <person name="Submissions S."/>
        </authorList>
    </citation>
    <scope>NUCLEOTIDE SEQUENCE [LARGE SCALE GENOMIC DNA]</scope>
    <source>
        <strain evidence="7">DSM 22361</strain>
    </source>
</reference>
<dbReference type="PROSITE" id="PS51635">
    <property type="entry name" value="PNPLA"/>
    <property type="match status" value="1"/>
</dbReference>
<feature type="short sequence motif" description="GXSXG" evidence="4">
    <location>
        <begin position="56"/>
        <end position="60"/>
    </location>
</feature>
<dbReference type="InterPro" id="IPR002641">
    <property type="entry name" value="PNPLA_dom"/>
</dbReference>
<dbReference type="Gene3D" id="3.40.1090.10">
    <property type="entry name" value="Cytosolic phospholipase A2 catalytic domain"/>
    <property type="match status" value="2"/>
</dbReference>
<evidence type="ECO:0000256" key="2">
    <source>
        <dbReference type="ARBA" id="ARBA00022963"/>
    </source>
</evidence>
<dbReference type="Pfam" id="PF01734">
    <property type="entry name" value="Patatin"/>
    <property type="match status" value="1"/>
</dbReference>
<accession>A0A1H5Y2V4</accession>
<evidence type="ECO:0000313" key="6">
    <source>
        <dbReference type="EMBL" id="SEG17950.1"/>
    </source>
</evidence>
<evidence type="ECO:0000256" key="1">
    <source>
        <dbReference type="ARBA" id="ARBA00022801"/>
    </source>
</evidence>
<dbReference type="InterPro" id="IPR016035">
    <property type="entry name" value="Acyl_Trfase/lysoPLipase"/>
</dbReference>
<dbReference type="GO" id="GO:0016042">
    <property type="term" value="P:lipid catabolic process"/>
    <property type="evidence" value="ECO:0007669"/>
    <property type="project" value="UniProtKB-UniRule"/>
</dbReference>
<evidence type="ECO:0000256" key="3">
    <source>
        <dbReference type="ARBA" id="ARBA00023098"/>
    </source>
</evidence>
<dbReference type="EMBL" id="FNUT01000005">
    <property type="protein sequence ID" value="SEG17950.1"/>
    <property type="molecule type" value="Genomic_DNA"/>
</dbReference>
<keyword evidence="7" id="KW-1185">Reference proteome</keyword>
<proteinExistence type="predicted"/>
<dbReference type="AlphaFoldDB" id="A0A1H5Y2V4"/>
<dbReference type="PANTHER" id="PTHR14226:SF76">
    <property type="entry name" value="NTE FAMILY PROTEIN RSSA"/>
    <property type="match status" value="1"/>
</dbReference>
<evidence type="ECO:0000256" key="4">
    <source>
        <dbReference type="PROSITE-ProRule" id="PRU01161"/>
    </source>
</evidence>
<dbReference type="PANTHER" id="PTHR14226">
    <property type="entry name" value="NEUROPATHY TARGET ESTERASE/SWISS CHEESE D.MELANOGASTER"/>
    <property type="match status" value="1"/>
</dbReference>
<evidence type="ECO:0000313" key="7">
    <source>
        <dbReference type="Proteomes" id="UP000236731"/>
    </source>
</evidence>
<dbReference type="InterPro" id="IPR050301">
    <property type="entry name" value="NTE"/>
</dbReference>
<name>A0A1H5Y2V4_9SPHI</name>
<evidence type="ECO:0000259" key="5">
    <source>
        <dbReference type="PROSITE" id="PS51635"/>
    </source>
</evidence>
<dbReference type="SUPFAM" id="SSF52151">
    <property type="entry name" value="FabD/lysophospholipase-like"/>
    <property type="match status" value="1"/>
</dbReference>
<comment type="caution">
    <text evidence="4">Lacks conserved residue(s) required for the propagation of feature annotation.</text>
</comment>
<sequence>MTLRMWKLVLTLGMNFLKSKRKVSLVLGSGGARGLVQIGVIRSLEEKGYEIDEVVGCSIGSLIGAAYVEGKLDDLEEWMRSFTRRQVFKLMDFNNFKFGLLKGQRVFESLKDIFPDKPIEDMRLPFRAIATDMLNEKEMVFEKGSVYKAIRASIAIPAVFTSIESDDWNLVDGGVLNPLPINYVRRKRRNIIVAVNLDGKPDKDYGPVVPGKGLNALSMLQESYFLMRRRLTQLSVELYKPDYVINVPHNIAGLWDYDKASYMIEKGMELTNQVVPDCSVKKKALKKKGKEKVAI</sequence>
<protein>
    <submittedName>
        <fullName evidence="6">NTE family protein</fullName>
    </submittedName>
</protein>
<feature type="domain" description="PNPLA" evidence="5">
    <location>
        <begin position="25"/>
        <end position="185"/>
    </location>
</feature>
<organism evidence="6 7">
    <name type="scientific">Sphingobacterium lactis</name>
    <dbReference type="NCBI Taxonomy" id="797291"/>
    <lineage>
        <taxon>Bacteria</taxon>
        <taxon>Pseudomonadati</taxon>
        <taxon>Bacteroidota</taxon>
        <taxon>Sphingobacteriia</taxon>
        <taxon>Sphingobacteriales</taxon>
        <taxon>Sphingobacteriaceae</taxon>
        <taxon>Sphingobacterium</taxon>
    </lineage>
</organism>
<feature type="short sequence motif" description="DGA/G" evidence="4">
    <location>
        <begin position="172"/>
        <end position="174"/>
    </location>
</feature>
<keyword evidence="3 4" id="KW-0443">Lipid metabolism</keyword>
<feature type="active site" description="Nucleophile" evidence="4">
    <location>
        <position position="58"/>
    </location>
</feature>
<feature type="active site" description="Proton acceptor" evidence="4">
    <location>
        <position position="172"/>
    </location>
</feature>
<keyword evidence="2 4" id="KW-0442">Lipid degradation</keyword>
<dbReference type="GO" id="GO:0016787">
    <property type="term" value="F:hydrolase activity"/>
    <property type="evidence" value="ECO:0007669"/>
    <property type="project" value="UniProtKB-UniRule"/>
</dbReference>
<dbReference type="Proteomes" id="UP000236731">
    <property type="component" value="Unassembled WGS sequence"/>
</dbReference>
<keyword evidence="1 4" id="KW-0378">Hydrolase</keyword>